<dbReference type="GO" id="GO:0005829">
    <property type="term" value="C:cytosol"/>
    <property type="evidence" value="ECO:0007669"/>
    <property type="project" value="TreeGrafter"/>
</dbReference>
<dbReference type="Gene3D" id="3.30.420.40">
    <property type="match status" value="2"/>
</dbReference>
<dbReference type="Pfam" id="PF00814">
    <property type="entry name" value="TsaD"/>
    <property type="match status" value="1"/>
</dbReference>
<organism evidence="2 3">
    <name type="scientific">Candidatus Coprenecus avistercoris</name>
    <dbReference type="NCBI Taxonomy" id="2840730"/>
    <lineage>
        <taxon>Bacteria</taxon>
        <taxon>Pseudomonadati</taxon>
        <taxon>Bacteroidota</taxon>
        <taxon>Bacteroidia</taxon>
        <taxon>Bacteroidales</taxon>
        <taxon>Rikenellaceae</taxon>
        <taxon>Rikenellaceae incertae sedis</taxon>
        <taxon>Candidatus Coprenecus</taxon>
    </lineage>
</organism>
<comment type="caution">
    <text evidence="2">The sequence shown here is derived from an EMBL/GenBank/DDBJ whole genome shotgun (WGS) entry which is preliminary data.</text>
</comment>
<evidence type="ECO:0000313" key="3">
    <source>
        <dbReference type="Proteomes" id="UP000886744"/>
    </source>
</evidence>
<dbReference type="PANTHER" id="PTHR11735:SF11">
    <property type="entry name" value="TRNA THREONYLCARBAMOYLADENOSINE BIOSYNTHESIS PROTEIN TSAB"/>
    <property type="match status" value="1"/>
</dbReference>
<dbReference type="NCBIfam" id="TIGR03725">
    <property type="entry name" value="T6A_YeaZ"/>
    <property type="match status" value="1"/>
</dbReference>
<dbReference type="EMBL" id="DVHI01000074">
    <property type="protein sequence ID" value="HIR63037.1"/>
    <property type="molecule type" value="Genomic_DNA"/>
</dbReference>
<dbReference type="AlphaFoldDB" id="A0A9D1J6V6"/>
<protein>
    <submittedName>
        <fullName evidence="2">tRNA (Adenosine(37)-N6)-threonylcarbamoyltransferase complex dimerization subunit type 1 TsaB</fullName>
    </submittedName>
</protein>
<evidence type="ECO:0000313" key="2">
    <source>
        <dbReference type="EMBL" id="HIR63037.1"/>
    </source>
</evidence>
<sequence>MNNRILLIETATDVCSVAVSEGNEILSSGHITEARSQASQLAPLIQDTVSRAGMRIQDLAAVAVSSGPGSYTGLRVGVSTAKGICFGAGIPLIGIETLTAIAYGAIRTGAVQEDPEGTVIIPMIDARRMEVYTALYDSSAQRISDTEAVVLAPDTFSGTLAEYRRAVFTGDGAAKYESMIPEQYRDRCIFLPSRPEAEDMAAAAFRALQEKRFEDTAYFEPFYLKEFIAADPSRKIEAVLHPERRL</sequence>
<dbReference type="Proteomes" id="UP000886744">
    <property type="component" value="Unassembled WGS sequence"/>
</dbReference>
<dbReference type="PANTHER" id="PTHR11735">
    <property type="entry name" value="TRNA N6-ADENOSINE THREONYLCARBAMOYLTRANSFERASE"/>
    <property type="match status" value="1"/>
</dbReference>
<dbReference type="CDD" id="cd24032">
    <property type="entry name" value="ASKHA_NBD_TsaB"/>
    <property type="match status" value="1"/>
</dbReference>
<dbReference type="InterPro" id="IPR000905">
    <property type="entry name" value="Gcp-like_dom"/>
</dbReference>
<name>A0A9D1J6V6_9BACT</name>
<dbReference type="InterPro" id="IPR043129">
    <property type="entry name" value="ATPase_NBD"/>
</dbReference>
<gene>
    <name evidence="2" type="primary">tsaB</name>
    <name evidence="2" type="ORF">IAC94_05900</name>
</gene>
<dbReference type="InterPro" id="IPR022496">
    <property type="entry name" value="T6A_TsaB"/>
</dbReference>
<proteinExistence type="predicted"/>
<reference evidence="2" key="2">
    <citation type="journal article" date="2021" name="PeerJ">
        <title>Extensive microbial diversity within the chicken gut microbiome revealed by metagenomics and culture.</title>
        <authorList>
            <person name="Gilroy R."/>
            <person name="Ravi A."/>
            <person name="Getino M."/>
            <person name="Pursley I."/>
            <person name="Horton D.L."/>
            <person name="Alikhan N.F."/>
            <person name="Baker D."/>
            <person name="Gharbi K."/>
            <person name="Hall N."/>
            <person name="Watson M."/>
            <person name="Adriaenssens E.M."/>
            <person name="Foster-Nyarko E."/>
            <person name="Jarju S."/>
            <person name="Secka A."/>
            <person name="Antonio M."/>
            <person name="Oren A."/>
            <person name="Chaudhuri R.R."/>
            <person name="La Ragione R."/>
            <person name="Hildebrand F."/>
            <person name="Pallen M.J."/>
        </authorList>
    </citation>
    <scope>NUCLEOTIDE SEQUENCE</scope>
    <source>
        <strain evidence="2">ChiHjej13B12-12457</strain>
    </source>
</reference>
<dbReference type="GO" id="GO:0002949">
    <property type="term" value="P:tRNA threonylcarbamoyladenosine modification"/>
    <property type="evidence" value="ECO:0007669"/>
    <property type="project" value="InterPro"/>
</dbReference>
<accession>A0A9D1J6V6</accession>
<evidence type="ECO:0000259" key="1">
    <source>
        <dbReference type="Pfam" id="PF00814"/>
    </source>
</evidence>
<feature type="domain" description="Gcp-like" evidence="1">
    <location>
        <begin position="35"/>
        <end position="146"/>
    </location>
</feature>
<reference evidence="2" key="1">
    <citation type="submission" date="2020-10" db="EMBL/GenBank/DDBJ databases">
        <authorList>
            <person name="Gilroy R."/>
        </authorList>
    </citation>
    <scope>NUCLEOTIDE SEQUENCE</scope>
    <source>
        <strain evidence="2">ChiHjej13B12-12457</strain>
    </source>
</reference>
<dbReference type="SUPFAM" id="SSF53067">
    <property type="entry name" value="Actin-like ATPase domain"/>
    <property type="match status" value="2"/>
</dbReference>